<organism evidence="1 2">
    <name type="scientific">Mytilus edulis</name>
    <name type="common">Blue mussel</name>
    <dbReference type="NCBI Taxonomy" id="6550"/>
    <lineage>
        <taxon>Eukaryota</taxon>
        <taxon>Metazoa</taxon>
        <taxon>Spiralia</taxon>
        <taxon>Lophotrochozoa</taxon>
        <taxon>Mollusca</taxon>
        <taxon>Bivalvia</taxon>
        <taxon>Autobranchia</taxon>
        <taxon>Pteriomorphia</taxon>
        <taxon>Mytilida</taxon>
        <taxon>Mytiloidea</taxon>
        <taxon>Mytilidae</taxon>
        <taxon>Mytilinae</taxon>
        <taxon>Mytilus</taxon>
    </lineage>
</organism>
<proteinExistence type="predicted"/>
<sequence length="232" mass="26780">MLYDPGNCYVTQRSKSCKILINWTAKSITCHTCEDSYNKTQLKKKNKKRVHEDENKSQLNIKKKCGSERPVLTEITNTTNCIEPEPLEPLPGNTTVTIQSNEKEANSFLDETLEKSIPLSEEDHDDLEQILNLVLKMDVPENFAILLKSQLNNCKKGIDIHQRQWDPKIISLCLTLFIRSPQAYNDLKQSGFLELPSKRLLQYYKNSVKQTPGFNKGNLTWMMKKNGKTKRF</sequence>
<protein>
    <submittedName>
        <fullName evidence="1">Uncharacterized protein</fullName>
    </submittedName>
</protein>
<evidence type="ECO:0000313" key="2">
    <source>
        <dbReference type="Proteomes" id="UP000683360"/>
    </source>
</evidence>
<accession>A0A8S3QKV8</accession>
<dbReference type="EMBL" id="CAJPWZ010000647">
    <property type="protein sequence ID" value="CAG2197426.1"/>
    <property type="molecule type" value="Genomic_DNA"/>
</dbReference>
<gene>
    <name evidence="1" type="ORF">MEDL_12224</name>
</gene>
<reference evidence="1" key="1">
    <citation type="submission" date="2021-03" db="EMBL/GenBank/DDBJ databases">
        <authorList>
            <person name="Bekaert M."/>
        </authorList>
    </citation>
    <scope>NUCLEOTIDE SEQUENCE</scope>
</reference>
<name>A0A8S3QKV8_MYTED</name>
<dbReference type="OrthoDB" id="6141491at2759"/>
<keyword evidence="2" id="KW-1185">Reference proteome</keyword>
<dbReference type="Proteomes" id="UP000683360">
    <property type="component" value="Unassembled WGS sequence"/>
</dbReference>
<comment type="caution">
    <text evidence="1">The sequence shown here is derived from an EMBL/GenBank/DDBJ whole genome shotgun (WGS) entry which is preliminary data.</text>
</comment>
<evidence type="ECO:0000313" key="1">
    <source>
        <dbReference type="EMBL" id="CAG2197426.1"/>
    </source>
</evidence>
<dbReference type="AlphaFoldDB" id="A0A8S3QKV8"/>